<dbReference type="SUPFAM" id="SSF57667">
    <property type="entry name" value="beta-beta-alpha zinc fingers"/>
    <property type="match status" value="6"/>
</dbReference>
<evidence type="ECO:0000259" key="11">
    <source>
        <dbReference type="PROSITE" id="PS50157"/>
    </source>
</evidence>
<dbReference type="InterPro" id="IPR036236">
    <property type="entry name" value="Znf_C2H2_sf"/>
</dbReference>
<feature type="domain" description="C2H2-type" evidence="11">
    <location>
        <begin position="203"/>
        <end position="226"/>
    </location>
</feature>
<evidence type="ECO:0000256" key="7">
    <source>
        <dbReference type="ARBA" id="ARBA00023125"/>
    </source>
</evidence>
<protein>
    <recommendedName>
        <fullName evidence="11">C2H2-type domain-containing protein</fullName>
    </recommendedName>
</protein>
<feature type="domain" description="C2H2-type" evidence="11">
    <location>
        <begin position="481"/>
        <end position="505"/>
    </location>
</feature>
<keyword evidence="7" id="KW-0238">DNA-binding</keyword>
<comment type="similarity">
    <text evidence="2">Belongs to the krueppel C2H2-type zinc-finger protein family.</text>
</comment>
<comment type="subcellular location">
    <subcellularLocation>
        <location evidence="1">Nucleus</location>
    </subcellularLocation>
</comment>
<keyword evidence="4" id="KW-0677">Repeat</keyword>
<dbReference type="GO" id="GO:0006357">
    <property type="term" value="P:regulation of transcription by RNA polymerase II"/>
    <property type="evidence" value="ECO:0007669"/>
    <property type="project" value="TreeGrafter"/>
</dbReference>
<evidence type="ECO:0000256" key="8">
    <source>
        <dbReference type="ARBA" id="ARBA00023242"/>
    </source>
</evidence>
<feature type="domain" description="C2H2-type" evidence="11">
    <location>
        <begin position="255"/>
        <end position="283"/>
    </location>
</feature>
<dbReference type="Pfam" id="PF12874">
    <property type="entry name" value="zf-met"/>
    <property type="match status" value="1"/>
</dbReference>
<reference evidence="12" key="1">
    <citation type="submission" date="2016-05" db="EMBL/GenBank/DDBJ databases">
        <authorList>
            <person name="Lavstsen T."/>
            <person name="Jespersen J.S."/>
        </authorList>
    </citation>
    <scope>NUCLEOTIDE SEQUENCE</scope>
    <source>
        <tissue evidence="12">Brain</tissue>
    </source>
</reference>
<keyword evidence="5 9" id="KW-0863">Zinc-finger</keyword>
<reference evidence="12" key="2">
    <citation type="submission" date="2016-06" db="EMBL/GenBank/DDBJ databases">
        <title>The genome of a short-lived fish provides insights into sex chromosome evolution and the genetic control of aging.</title>
        <authorList>
            <person name="Reichwald K."/>
            <person name="Felder M."/>
            <person name="Petzold A."/>
            <person name="Koch P."/>
            <person name="Groth M."/>
            <person name="Platzer M."/>
        </authorList>
    </citation>
    <scope>NUCLEOTIDE SEQUENCE</scope>
    <source>
        <tissue evidence="12">Brain</tissue>
    </source>
</reference>
<dbReference type="FunFam" id="3.30.160.60:FF:000690">
    <property type="entry name" value="Zinc finger protein 354C"/>
    <property type="match status" value="1"/>
</dbReference>
<dbReference type="FunFam" id="3.30.160.60:FF:001927">
    <property type="entry name" value="Zinc finger protein 1184"/>
    <property type="match status" value="1"/>
</dbReference>
<evidence type="ECO:0000256" key="3">
    <source>
        <dbReference type="ARBA" id="ARBA00022723"/>
    </source>
</evidence>
<evidence type="ECO:0000256" key="4">
    <source>
        <dbReference type="ARBA" id="ARBA00022737"/>
    </source>
</evidence>
<evidence type="ECO:0000256" key="2">
    <source>
        <dbReference type="ARBA" id="ARBA00006991"/>
    </source>
</evidence>
<dbReference type="SMART" id="SM00355">
    <property type="entry name" value="ZnF_C2H2"/>
    <property type="match status" value="11"/>
</dbReference>
<feature type="region of interest" description="Disordered" evidence="10">
    <location>
        <begin position="70"/>
        <end position="105"/>
    </location>
</feature>
<sequence>MAIGFKNEVVLIVNSLANAVVLEIFSAAEKVSLNSQNPEVEEKLGAVVDSLCLEAVNKILRIIEPTPVKQDGAVGEAPPTPEETCEGLRTAQTDEEAGDRTSPPEDAYVLVDGSSAVDPNCLLVSLPGDANDDVDAEGGRRSSSSEVLKDLPFPAPPHSDDHKYARSSSAPAAAASVEEGGIRGTRRSQRREKTVSWRADKLLQCSRCNKLFPNAERLTDHQRKSHPLCSVCGVVLSGILKLREHKIKEHGLLPYSCDFCPKRFNHKAHRDLHVKTHHTGEKNCHCDVCGKGYSCVSMLKSHRLTHFDKTFICDVCGKAFYHACHLTRHKLVHQEVRPYTCSTCGRGFSQAANLRSHQVTHNGERQLCSICGKSFRCLKNHIISKHAHELAPSDAVISCDVCGKKFPNQSQHRAHRRSHTGEKPFHCDVCGKSYRLKELLRDHRYTHTGEKPYRCSLCARSFNLASSFLRHRSIHSGETPFSCSDCGKHFRLLTFLKAHLQTKAHLKLVQQRRIRVSSDL</sequence>
<dbReference type="Gene3D" id="3.30.160.60">
    <property type="entry name" value="Classic Zinc Finger"/>
    <property type="match status" value="8"/>
</dbReference>
<dbReference type="FunFam" id="3.30.160.60:FF:000151">
    <property type="entry name" value="Zinc finger and SCAN domain-containing 21"/>
    <property type="match status" value="1"/>
</dbReference>
<evidence type="ECO:0000256" key="1">
    <source>
        <dbReference type="ARBA" id="ARBA00004123"/>
    </source>
</evidence>
<dbReference type="Pfam" id="PF00096">
    <property type="entry name" value="zf-C2H2"/>
    <property type="match status" value="4"/>
</dbReference>
<feature type="domain" description="C2H2-type" evidence="11">
    <location>
        <begin position="425"/>
        <end position="452"/>
    </location>
</feature>
<dbReference type="PANTHER" id="PTHR24390:SF159">
    <property type="entry name" value="GROWTH FACTOR INDEPENDENT 1 TRANSCRIPTIONAL REPRESSOR"/>
    <property type="match status" value="1"/>
</dbReference>
<evidence type="ECO:0000256" key="10">
    <source>
        <dbReference type="SAM" id="MobiDB-lite"/>
    </source>
</evidence>
<feature type="domain" description="C2H2-type" evidence="11">
    <location>
        <begin position="284"/>
        <end position="311"/>
    </location>
</feature>
<evidence type="ECO:0000256" key="9">
    <source>
        <dbReference type="PROSITE-ProRule" id="PRU00042"/>
    </source>
</evidence>
<dbReference type="AlphaFoldDB" id="A0A1A8CHF9"/>
<evidence type="ECO:0000256" key="6">
    <source>
        <dbReference type="ARBA" id="ARBA00022833"/>
    </source>
</evidence>
<gene>
    <name evidence="12" type="primary">Nfu_g_1_010791</name>
</gene>
<feature type="domain" description="C2H2-type" evidence="11">
    <location>
        <begin position="397"/>
        <end position="424"/>
    </location>
</feature>
<feature type="compositionally biased region" description="Low complexity" evidence="10">
    <location>
        <begin position="166"/>
        <end position="176"/>
    </location>
</feature>
<dbReference type="FunFam" id="3.30.160.60:FF:000446">
    <property type="entry name" value="Zinc finger protein"/>
    <property type="match status" value="1"/>
</dbReference>
<feature type="domain" description="C2H2-type" evidence="11">
    <location>
        <begin position="339"/>
        <end position="366"/>
    </location>
</feature>
<keyword evidence="6" id="KW-0862">Zinc</keyword>
<dbReference type="PROSITE" id="PS00028">
    <property type="entry name" value="ZINC_FINGER_C2H2_1"/>
    <property type="match status" value="8"/>
</dbReference>
<dbReference type="PROSITE" id="PS50157">
    <property type="entry name" value="ZINC_FINGER_C2H2_2"/>
    <property type="match status" value="9"/>
</dbReference>
<keyword evidence="3" id="KW-0479">Metal-binding</keyword>
<accession>A0A1A8CHF9</accession>
<dbReference type="EMBL" id="HADZ01014547">
    <property type="protein sequence ID" value="SBP78488.1"/>
    <property type="molecule type" value="Transcribed_RNA"/>
</dbReference>
<evidence type="ECO:0000313" key="12">
    <source>
        <dbReference type="EMBL" id="SBP78488.1"/>
    </source>
</evidence>
<dbReference type="GO" id="GO:0008270">
    <property type="term" value="F:zinc ion binding"/>
    <property type="evidence" value="ECO:0007669"/>
    <property type="project" value="UniProtKB-KW"/>
</dbReference>
<dbReference type="PANTHER" id="PTHR24390">
    <property type="entry name" value="ZINC FINGER PROTEIN"/>
    <property type="match status" value="1"/>
</dbReference>
<dbReference type="GO" id="GO:0000978">
    <property type="term" value="F:RNA polymerase II cis-regulatory region sequence-specific DNA binding"/>
    <property type="evidence" value="ECO:0007669"/>
    <property type="project" value="TreeGrafter"/>
</dbReference>
<proteinExistence type="inferred from homology"/>
<dbReference type="GO" id="GO:0005634">
    <property type="term" value="C:nucleus"/>
    <property type="evidence" value="ECO:0007669"/>
    <property type="project" value="UniProtKB-SubCell"/>
</dbReference>
<feature type="domain" description="C2H2-type" evidence="11">
    <location>
        <begin position="311"/>
        <end position="338"/>
    </location>
</feature>
<dbReference type="GO" id="GO:0003700">
    <property type="term" value="F:DNA-binding transcription factor activity"/>
    <property type="evidence" value="ECO:0007669"/>
    <property type="project" value="TreeGrafter"/>
</dbReference>
<feature type="domain" description="C2H2-type" evidence="11">
    <location>
        <begin position="453"/>
        <end position="480"/>
    </location>
</feature>
<feature type="region of interest" description="Disordered" evidence="10">
    <location>
        <begin position="126"/>
        <end position="193"/>
    </location>
</feature>
<keyword evidence="8" id="KW-0539">Nucleus</keyword>
<organism evidence="12">
    <name type="scientific">Nothobranchius kadleci</name>
    <name type="common">African annual killifish</name>
    <dbReference type="NCBI Taxonomy" id="1051664"/>
    <lineage>
        <taxon>Eukaryota</taxon>
        <taxon>Metazoa</taxon>
        <taxon>Chordata</taxon>
        <taxon>Craniata</taxon>
        <taxon>Vertebrata</taxon>
        <taxon>Euteleostomi</taxon>
        <taxon>Actinopterygii</taxon>
        <taxon>Neopterygii</taxon>
        <taxon>Teleostei</taxon>
        <taxon>Neoteleostei</taxon>
        <taxon>Acanthomorphata</taxon>
        <taxon>Ovalentaria</taxon>
        <taxon>Atherinomorphae</taxon>
        <taxon>Cyprinodontiformes</taxon>
        <taxon>Nothobranchiidae</taxon>
        <taxon>Nothobranchius</taxon>
    </lineage>
</organism>
<evidence type="ECO:0000256" key="5">
    <source>
        <dbReference type="ARBA" id="ARBA00022771"/>
    </source>
</evidence>
<dbReference type="InterPro" id="IPR013087">
    <property type="entry name" value="Znf_C2H2_type"/>
</dbReference>
<name>A0A1A8CHF9_NOTKA</name>